<reference evidence="2 3" key="1">
    <citation type="submission" date="2016-08" db="EMBL/GenBank/DDBJ databases">
        <title>Complete genome sequence of Fictibacillus arsenicus G25-54, a strain with toxicity to nematodes and a potential arsenic-resistance activity.</title>
        <authorList>
            <person name="Zheng Z."/>
        </authorList>
    </citation>
    <scope>NUCLEOTIDE SEQUENCE [LARGE SCALE GENOMIC DNA]</scope>
    <source>
        <strain evidence="2 3">G25-54</strain>
    </source>
</reference>
<dbReference type="InterPro" id="IPR029491">
    <property type="entry name" value="Helicase_HTH"/>
</dbReference>
<feature type="domain" description="Helicase Helix-turn-helix" evidence="1">
    <location>
        <begin position="256"/>
        <end position="343"/>
    </location>
</feature>
<dbReference type="OrthoDB" id="2354672at2"/>
<proteinExistence type="predicted"/>
<dbReference type="STRING" id="255247.ABE41_012015"/>
<dbReference type="KEGG" id="far:ABE41_012015"/>
<dbReference type="RefSeq" id="WP_066290557.1">
    <property type="nucleotide sequence ID" value="NZ_CP016761.1"/>
</dbReference>
<organism evidence="2 3">
    <name type="scientific">Fictibacillus arsenicus</name>
    <dbReference type="NCBI Taxonomy" id="255247"/>
    <lineage>
        <taxon>Bacteria</taxon>
        <taxon>Bacillati</taxon>
        <taxon>Bacillota</taxon>
        <taxon>Bacilli</taxon>
        <taxon>Bacillales</taxon>
        <taxon>Fictibacillaceae</taxon>
        <taxon>Fictibacillus</taxon>
    </lineage>
</organism>
<dbReference type="EMBL" id="CP016761">
    <property type="protein sequence ID" value="ANX12737.1"/>
    <property type="molecule type" value="Genomic_DNA"/>
</dbReference>
<dbReference type="AlphaFoldDB" id="A0A1B1Z5I3"/>
<dbReference type="Proteomes" id="UP000077412">
    <property type="component" value="Chromosome"/>
</dbReference>
<dbReference type="InterPro" id="IPR008308">
    <property type="entry name" value="YpbB-like"/>
</dbReference>
<dbReference type="Pfam" id="PF14493">
    <property type="entry name" value="HTH_40"/>
    <property type="match status" value="1"/>
</dbReference>
<evidence type="ECO:0000313" key="2">
    <source>
        <dbReference type="EMBL" id="ANX12737.1"/>
    </source>
</evidence>
<name>A0A1B1Z5I3_9BACL</name>
<evidence type="ECO:0000313" key="3">
    <source>
        <dbReference type="Proteomes" id="UP000077412"/>
    </source>
</evidence>
<dbReference type="PIRSF" id="PIRSF021350">
    <property type="entry name" value="UCP021350"/>
    <property type="match status" value="1"/>
</dbReference>
<accession>A0A1B1Z5I3</accession>
<protein>
    <recommendedName>
        <fullName evidence="1">Helicase Helix-turn-helix domain-containing protein</fullName>
    </recommendedName>
</protein>
<gene>
    <name evidence="2" type="ORF">ABE41_012015</name>
</gene>
<keyword evidence="3" id="KW-1185">Reference proteome</keyword>
<sequence length="356" mass="41596">MDICNAIILDMLQKVDGSRKCSGIYYILTGKKTSQSLSDSQWFEIEQYYASLKGLTLDDFNSIIDELYKDELIKLKEDNVFFVTKKGVEFLGEIKDRYLFIEKLNGLKYASIEHKCWQVITLFVQSLSNSLYNNFDFSPVIRDREAVEKVKILFPRSEQQRMQIASHLYKELNIVLQTCDTEGAEIFVKKLSGYKRVGNTFEQSAREWGLTRIETVLRFRSVLHQIFKSMREQPEMYPVLSSLIRDFIAVPALTKSALQTYHLLQKEKDIQEIMKIRNLKLSTMEDHLVEIAREIPEFSIYPYISEEDKERVILFYNKTRENKLRPIKEAFPHLTYLQIRLVLAKEGGKHAVGNGT</sequence>
<evidence type="ECO:0000259" key="1">
    <source>
        <dbReference type="Pfam" id="PF14493"/>
    </source>
</evidence>